<organism evidence="3 4">
    <name type="scientific">Phytophthora cactorum</name>
    <dbReference type="NCBI Taxonomy" id="29920"/>
    <lineage>
        <taxon>Eukaryota</taxon>
        <taxon>Sar</taxon>
        <taxon>Stramenopiles</taxon>
        <taxon>Oomycota</taxon>
        <taxon>Peronosporomycetes</taxon>
        <taxon>Peronosporales</taxon>
        <taxon>Peronosporaceae</taxon>
        <taxon>Phytophthora</taxon>
    </lineage>
</organism>
<dbReference type="EMBL" id="RCMV01004712">
    <property type="protein sequence ID" value="KAG3193588.1"/>
    <property type="molecule type" value="Genomic_DNA"/>
</dbReference>
<protein>
    <submittedName>
        <fullName evidence="3">Uncharacterized protein</fullName>
    </submittedName>
</protein>
<feature type="compositionally biased region" description="Polar residues" evidence="1">
    <location>
        <begin position="16"/>
        <end position="25"/>
    </location>
</feature>
<gene>
    <name evidence="3" type="ORF">PC129_g24995</name>
</gene>
<dbReference type="AlphaFoldDB" id="A0A8T1GV98"/>
<keyword evidence="2" id="KW-0812">Transmembrane</keyword>
<name>A0A8T1GV98_9STRA</name>
<evidence type="ECO:0000256" key="1">
    <source>
        <dbReference type="SAM" id="MobiDB-lite"/>
    </source>
</evidence>
<feature type="region of interest" description="Disordered" evidence="1">
    <location>
        <begin position="1"/>
        <end position="35"/>
    </location>
</feature>
<dbReference type="Proteomes" id="UP000760860">
    <property type="component" value="Unassembled WGS sequence"/>
</dbReference>
<evidence type="ECO:0000313" key="4">
    <source>
        <dbReference type="Proteomes" id="UP000760860"/>
    </source>
</evidence>
<evidence type="ECO:0000313" key="3">
    <source>
        <dbReference type="EMBL" id="KAG3193588.1"/>
    </source>
</evidence>
<accession>A0A8T1GV98</accession>
<evidence type="ECO:0000256" key="2">
    <source>
        <dbReference type="SAM" id="Phobius"/>
    </source>
</evidence>
<keyword evidence="2" id="KW-1133">Transmembrane helix</keyword>
<reference evidence="3" key="1">
    <citation type="submission" date="2018-05" db="EMBL/GenBank/DDBJ databases">
        <title>Effector identification in a new, highly contiguous assembly of the strawberry crown rot pathogen Phytophthora cactorum.</title>
        <authorList>
            <person name="Armitage A.D."/>
            <person name="Nellist C.F."/>
            <person name="Bates H."/>
            <person name="Vickerstaff R.J."/>
            <person name="Harrison R.J."/>
        </authorList>
    </citation>
    <scope>NUCLEOTIDE SEQUENCE</scope>
    <source>
        <strain evidence="3">P421</strain>
    </source>
</reference>
<keyword evidence="2" id="KW-0472">Membrane</keyword>
<proteinExistence type="predicted"/>
<comment type="caution">
    <text evidence="3">The sequence shown here is derived from an EMBL/GenBank/DDBJ whole genome shotgun (WGS) entry which is preliminary data.</text>
</comment>
<sequence>MAVAGDLEEARVGSQPLPQSEQHASQLEKAPSDGRPKMHASVYILSWIFFSNLTILFNKWLIDTAGFRKSLLYSFLIFISPK</sequence>
<feature type="transmembrane region" description="Helical" evidence="2">
    <location>
        <begin position="40"/>
        <end position="62"/>
    </location>
</feature>